<feature type="domain" description="Ppx/GppA phosphatase N-terminal" evidence="2">
    <location>
        <begin position="228"/>
        <end position="494"/>
    </location>
</feature>
<dbReference type="PANTHER" id="PTHR30005:SF0">
    <property type="entry name" value="RETROGRADE REGULATION PROTEIN 2"/>
    <property type="match status" value="1"/>
</dbReference>
<evidence type="ECO:0000313" key="4">
    <source>
        <dbReference type="Proteomes" id="UP001500571"/>
    </source>
</evidence>
<dbReference type="Gene3D" id="3.30.420.150">
    <property type="entry name" value="Exopolyphosphatase. Domain 2"/>
    <property type="match status" value="1"/>
</dbReference>
<gene>
    <name evidence="3" type="ORF">GCM10009798_25670</name>
</gene>
<dbReference type="SUPFAM" id="SSF53067">
    <property type="entry name" value="Actin-like ATPase domain"/>
    <property type="match status" value="2"/>
</dbReference>
<accession>A0ABP5CLD0</accession>
<evidence type="ECO:0000259" key="2">
    <source>
        <dbReference type="Pfam" id="PF02541"/>
    </source>
</evidence>
<keyword evidence="4" id="KW-1185">Reference proteome</keyword>
<dbReference type="PANTHER" id="PTHR30005">
    <property type="entry name" value="EXOPOLYPHOSPHATASE"/>
    <property type="match status" value="1"/>
</dbReference>
<proteinExistence type="inferred from homology"/>
<dbReference type="RefSeq" id="WP_344045239.1">
    <property type="nucleotide sequence ID" value="NZ_BAAAPB010000002.1"/>
</dbReference>
<dbReference type="InterPro" id="IPR043129">
    <property type="entry name" value="ATPase_NBD"/>
</dbReference>
<dbReference type="EMBL" id="BAAAPB010000002">
    <property type="protein sequence ID" value="GAA1964357.1"/>
    <property type="molecule type" value="Genomic_DNA"/>
</dbReference>
<dbReference type="Pfam" id="PF02541">
    <property type="entry name" value="Ppx-GppA"/>
    <property type="match status" value="1"/>
</dbReference>
<evidence type="ECO:0000313" key="3">
    <source>
        <dbReference type="EMBL" id="GAA1964357.1"/>
    </source>
</evidence>
<dbReference type="InterPro" id="IPR050273">
    <property type="entry name" value="GppA/Ppx_hydrolase"/>
</dbReference>
<comment type="caution">
    <text evidence="3">The sequence shown here is derived from an EMBL/GenBank/DDBJ whole genome shotgun (WGS) entry which is preliminary data.</text>
</comment>
<comment type="similarity">
    <text evidence="1">Belongs to the GppA/Ppx family.</text>
</comment>
<dbReference type="Proteomes" id="UP001500571">
    <property type="component" value="Unassembled WGS sequence"/>
</dbReference>
<dbReference type="CDD" id="cd24054">
    <property type="entry name" value="ASKHA_NBD_AaPPX-GppA_MtPPX2-like"/>
    <property type="match status" value="1"/>
</dbReference>
<dbReference type="Gene3D" id="3.30.420.40">
    <property type="match status" value="1"/>
</dbReference>
<evidence type="ECO:0000256" key="1">
    <source>
        <dbReference type="ARBA" id="ARBA00007125"/>
    </source>
</evidence>
<sequence>MPPVVPRWEWRTFGDHFDGAESAFAQLPVEQTVDSDELYLLSSASTDLVKVRDGLMDVKHLQQIGPDGLEQWAPVLKASFPLTPADLATVTAAWGVPTPPGAAPDGLSLEALMERVVGPTPQLRAVEVHKHRVRHTIGGCLAEVTGVRTRRAETRTIAIESEDPSRVLAVLAEVGLAGRPNVNYGRGLESVEGIGPERVAIVDVGTNSVKLHLAERDPDDGWRRLVDRAVVTRLGEGLREAGRIGEQPLARTVEAIVGMVEEAREHEVDAIVAVGTAGLRVAPNGDELVRRVQERCGVTVEIISGEDEARLAYLAATAGLAAEGSRVVFDTGGGSSQFTFGHGDLVDERFSVEVGAARFTEQFRLDAVVTPATLGVALDAIAADLDRLDGRRPPDTLLGMGGAVTNLAAIRHGLAAYDPDVVQGTVLDRAEIDRQIELFRTRTADERRSIVGLQPARAEVVLAGACIVRTVLEKLGKDSLIVSDRGLRYGVLAERFPADVARERKRP</sequence>
<dbReference type="InterPro" id="IPR003695">
    <property type="entry name" value="Ppx_GppA_N"/>
</dbReference>
<organism evidence="3 4">
    <name type="scientific">Nocardioides panacihumi</name>
    <dbReference type="NCBI Taxonomy" id="400774"/>
    <lineage>
        <taxon>Bacteria</taxon>
        <taxon>Bacillati</taxon>
        <taxon>Actinomycetota</taxon>
        <taxon>Actinomycetes</taxon>
        <taxon>Propionibacteriales</taxon>
        <taxon>Nocardioidaceae</taxon>
        <taxon>Nocardioides</taxon>
    </lineage>
</organism>
<reference evidence="4" key="1">
    <citation type="journal article" date="2019" name="Int. J. Syst. Evol. Microbiol.">
        <title>The Global Catalogue of Microorganisms (GCM) 10K type strain sequencing project: providing services to taxonomists for standard genome sequencing and annotation.</title>
        <authorList>
            <consortium name="The Broad Institute Genomics Platform"/>
            <consortium name="The Broad Institute Genome Sequencing Center for Infectious Disease"/>
            <person name="Wu L."/>
            <person name="Ma J."/>
        </authorList>
    </citation>
    <scope>NUCLEOTIDE SEQUENCE [LARGE SCALE GENOMIC DNA]</scope>
    <source>
        <strain evidence="4">JCM 15309</strain>
    </source>
</reference>
<protein>
    <recommendedName>
        <fullName evidence="2">Ppx/GppA phosphatase N-terminal domain-containing protein</fullName>
    </recommendedName>
</protein>
<name>A0ABP5CLD0_9ACTN</name>